<evidence type="ECO:0000313" key="2">
    <source>
        <dbReference type="EMBL" id="RMH92813.1"/>
    </source>
</evidence>
<dbReference type="Proteomes" id="UP000275012">
    <property type="component" value="Unassembled WGS sequence"/>
</dbReference>
<gene>
    <name evidence="2" type="ORF">EBB59_07545</name>
</gene>
<proteinExistence type="predicted"/>
<evidence type="ECO:0000313" key="3">
    <source>
        <dbReference type="Proteomes" id="UP000275012"/>
    </source>
</evidence>
<dbReference type="RefSeq" id="WP_122101547.1">
    <property type="nucleotide sequence ID" value="NZ_RFLY01000009.1"/>
</dbReference>
<dbReference type="EMBL" id="RFLY01000009">
    <property type="protein sequence ID" value="RMH92813.1"/>
    <property type="molecule type" value="Genomic_DNA"/>
</dbReference>
<protein>
    <recommendedName>
        <fullName evidence="4">Transmembrane protein</fullName>
    </recommendedName>
</protein>
<feature type="transmembrane region" description="Helical" evidence="1">
    <location>
        <begin position="38"/>
        <end position="57"/>
    </location>
</feature>
<name>A0A3M2HYA1_9GAMM</name>
<reference evidence="2 3" key="1">
    <citation type="submission" date="2018-10" db="EMBL/GenBank/DDBJ databases">
        <title>Proposal of Lysobacter pythonis sp. nov. isolated from royal pythons (Python regius).</title>
        <authorList>
            <person name="Hans-Juergen B."/>
            <person name="Huptas C."/>
            <person name="Sandra B."/>
            <person name="Igor L."/>
            <person name="Joachim S."/>
            <person name="Siegfried S."/>
            <person name="Mareike W."/>
            <person name="Peter K."/>
        </authorList>
    </citation>
    <scope>NUCLEOTIDE SEQUENCE [LARGE SCALE GENOMIC DNA]</scope>
    <source>
        <strain evidence="2 3">4284/11</strain>
    </source>
</reference>
<feature type="transmembrane region" description="Helical" evidence="1">
    <location>
        <begin position="14"/>
        <end position="32"/>
    </location>
</feature>
<accession>A0A3M2HYA1</accession>
<keyword evidence="1" id="KW-0472">Membrane</keyword>
<organism evidence="2 3">
    <name type="scientific">Solilutibacter pythonis</name>
    <dbReference type="NCBI Taxonomy" id="2483112"/>
    <lineage>
        <taxon>Bacteria</taxon>
        <taxon>Pseudomonadati</taxon>
        <taxon>Pseudomonadota</taxon>
        <taxon>Gammaproteobacteria</taxon>
        <taxon>Lysobacterales</taxon>
        <taxon>Lysobacteraceae</taxon>
        <taxon>Solilutibacter</taxon>
    </lineage>
</organism>
<comment type="caution">
    <text evidence="2">The sequence shown here is derived from an EMBL/GenBank/DDBJ whole genome shotgun (WGS) entry which is preliminary data.</text>
</comment>
<sequence length="101" mass="10895">MSRSTPSQDRLETLLRQAVIAALACAVLLPFAHAPSAAFGWLPLWLVGLPLASWLGLGLSRRAGLPAVAASARPRRRAAAVKWRRGELRRRKPGAARLHSA</sequence>
<dbReference type="AlphaFoldDB" id="A0A3M2HYA1"/>
<keyword evidence="3" id="KW-1185">Reference proteome</keyword>
<evidence type="ECO:0000256" key="1">
    <source>
        <dbReference type="SAM" id="Phobius"/>
    </source>
</evidence>
<keyword evidence="1" id="KW-1133">Transmembrane helix</keyword>
<evidence type="ECO:0008006" key="4">
    <source>
        <dbReference type="Google" id="ProtNLM"/>
    </source>
</evidence>
<keyword evidence="1" id="KW-0812">Transmembrane</keyword>